<dbReference type="SUPFAM" id="SSF51445">
    <property type="entry name" value="(Trans)glycosidases"/>
    <property type="match status" value="1"/>
</dbReference>
<dbReference type="Gene3D" id="2.60.120.560">
    <property type="entry name" value="Exo-inulinase, domain 1"/>
    <property type="match status" value="1"/>
</dbReference>
<dbReference type="InterPro" id="IPR051563">
    <property type="entry name" value="Glycosyl_Hydrolase_51"/>
</dbReference>
<dbReference type="Proteomes" id="UP000287394">
    <property type="component" value="Chromosome"/>
</dbReference>
<sequence length="822" mass="88933">MRHHCWKFGALAAITTAVLAAPAGAASGRLTVKADQPGARISPMLYGLMTEEINHSYDGGLYGELIQNRVFKDDAANPVHWSVDLNGGAAGSIALDANQPIPDTALTTCLRLDVSTAGTGRGVGAANDGYWGIPVKPSTSYRASFYAKADDNFKGPLTLTIESTDGTRVAAQAAAPAPGATWKKYTVTLKTDAAVTEGSQYRFIVSAKGTGAVWLNQISLFPPTFNNRPNGNRIDLMDLQAGMSPTFLRLPGGNYLEGGSIDERFDWKKTLGPIEQRPGHQGPWSYRSTDGLGLLEFLEWCEDLKIEPLLAVYAGYSLDGQHIEPGPALAPFVQDALDEIEYLTGDKNTTWGARRIADGHPKPFPLHYVEIGNEDEFDKSASYDGRYAQFQDAIKAKYPKLQLIATSTVTQRKPDLIDDHFYRTAAEMERDSGHYDNYDRSGPKIFVGEWASQDVSTPWVDADKKGPTPSLSAALGDAAWMIGMERNSDIVLMSCYAPMFVNVNKGARQWAVNLIGYDANASFGSPSYYAQAMFGANKGDVVLPAAVTLADAPVQPAPKGKVGVGTWATQAEFKDIQVTQGAASILPAGDVHWALGPGEWKQDGGVLQQSSNANGTDALLGDAAWTDYTYHVKARKIGGKEGFLIKFHAQDSDNYVQWNIGGWSNTRSTLQRASDGAVEEFGGSKPLTVETGRWYDIRIEVQGMKIRCYLDDQLITEATDTPSVVSPLYTTASRDLKSGDVILKVVNTAADAQTLDVDIQGVKNVAKDAQEHVLTGRLRDINTIDAPKNAAVTDSTLHGAGPTFTHEFPAYSVTVLRLKTKK</sequence>
<dbReference type="InterPro" id="IPR010720">
    <property type="entry name" value="Alpha-L-AF_C"/>
</dbReference>
<evidence type="ECO:0000256" key="3">
    <source>
        <dbReference type="ARBA" id="ARBA00012670"/>
    </source>
</evidence>
<evidence type="ECO:0000256" key="2">
    <source>
        <dbReference type="ARBA" id="ARBA00007186"/>
    </source>
</evidence>
<dbReference type="InterPro" id="IPR055235">
    <property type="entry name" value="ASD1_cat"/>
</dbReference>
<dbReference type="Pfam" id="PF06439">
    <property type="entry name" value="3keto-disac_hyd"/>
    <property type="match status" value="1"/>
</dbReference>
<dbReference type="Pfam" id="PF02018">
    <property type="entry name" value="CBM_4_9"/>
    <property type="match status" value="1"/>
</dbReference>
<keyword evidence="5" id="KW-0378">Hydrolase</keyword>
<protein>
    <recommendedName>
        <fullName evidence="3">non-reducing end alpha-L-arabinofuranosidase</fullName>
        <ecNumber evidence="3">3.2.1.55</ecNumber>
    </recommendedName>
</protein>
<comment type="catalytic activity">
    <reaction evidence="1">
        <text>Hydrolysis of terminal non-reducing alpha-L-arabinofuranoside residues in alpha-L-arabinosides.</text>
        <dbReference type="EC" id="3.2.1.55"/>
    </reaction>
</comment>
<evidence type="ECO:0000313" key="7">
    <source>
        <dbReference type="EMBL" id="BDI28678.1"/>
    </source>
</evidence>
<dbReference type="Gene3D" id="3.20.20.80">
    <property type="entry name" value="Glycosidases"/>
    <property type="match status" value="1"/>
</dbReference>
<keyword evidence="8" id="KW-1185">Reference proteome</keyword>
<evidence type="ECO:0000256" key="1">
    <source>
        <dbReference type="ARBA" id="ARBA00001462"/>
    </source>
</evidence>
<dbReference type="SMART" id="SM00813">
    <property type="entry name" value="Alpha-L-AF_C"/>
    <property type="match status" value="1"/>
</dbReference>
<keyword evidence="4" id="KW-0732">Signal</keyword>
<keyword evidence="6" id="KW-0325">Glycoprotein</keyword>
<dbReference type="InterPro" id="IPR008979">
    <property type="entry name" value="Galactose-bd-like_sf"/>
</dbReference>
<comment type="similarity">
    <text evidence="2">Belongs to the glycosyl hydrolase 51 family.</text>
</comment>
<dbReference type="GO" id="GO:0046373">
    <property type="term" value="P:L-arabinose metabolic process"/>
    <property type="evidence" value="ECO:0007669"/>
    <property type="project" value="InterPro"/>
</dbReference>
<dbReference type="InterPro" id="IPR013320">
    <property type="entry name" value="ConA-like_dom_sf"/>
</dbReference>
<dbReference type="Pfam" id="PF22848">
    <property type="entry name" value="ASD1_dom"/>
    <property type="match status" value="1"/>
</dbReference>
<dbReference type="SUPFAM" id="SSF51011">
    <property type="entry name" value="Glycosyl hydrolase domain"/>
    <property type="match status" value="1"/>
</dbReference>
<dbReference type="GO" id="GO:0046556">
    <property type="term" value="F:alpha-L-arabinofuranosidase activity"/>
    <property type="evidence" value="ECO:0007669"/>
    <property type="project" value="UniProtKB-EC"/>
</dbReference>
<dbReference type="AlphaFoldDB" id="A0A402D1R9"/>
<dbReference type="SUPFAM" id="SSF49899">
    <property type="entry name" value="Concanavalin A-like lectins/glucanases"/>
    <property type="match status" value="1"/>
</dbReference>
<evidence type="ECO:0000313" key="8">
    <source>
        <dbReference type="Proteomes" id="UP000287394"/>
    </source>
</evidence>
<reference evidence="7 8" key="1">
    <citation type="journal article" date="2019" name="Int. J. Syst. Evol. Microbiol.">
        <title>Capsulimonas corticalis gen. nov., sp. nov., an aerobic capsulated bacterium, of a novel bacterial order, Capsulimonadales ord. nov., of the class Armatimonadia of the phylum Armatimonadetes.</title>
        <authorList>
            <person name="Li J."/>
            <person name="Kudo C."/>
            <person name="Tonouchi A."/>
        </authorList>
    </citation>
    <scope>NUCLEOTIDE SEQUENCE [LARGE SCALE GENOMIC DNA]</scope>
    <source>
        <strain evidence="7 8">AX-7</strain>
    </source>
</reference>
<evidence type="ECO:0000256" key="6">
    <source>
        <dbReference type="ARBA" id="ARBA00023180"/>
    </source>
</evidence>
<name>A0A402D1R9_9BACT</name>
<organism evidence="7 8">
    <name type="scientific">Capsulimonas corticalis</name>
    <dbReference type="NCBI Taxonomy" id="2219043"/>
    <lineage>
        <taxon>Bacteria</taxon>
        <taxon>Bacillati</taxon>
        <taxon>Armatimonadota</taxon>
        <taxon>Armatimonadia</taxon>
        <taxon>Capsulimonadales</taxon>
        <taxon>Capsulimonadaceae</taxon>
        <taxon>Capsulimonas</taxon>
    </lineage>
</organism>
<dbReference type="PANTHER" id="PTHR31776:SF0">
    <property type="entry name" value="ALPHA-L-ARABINOFURANOSIDASE 1"/>
    <property type="match status" value="1"/>
</dbReference>
<dbReference type="InterPro" id="IPR017853">
    <property type="entry name" value="GH"/>
</dbReference>
<evidence type="ECO:0000256" key="5">
    <source>
        <dbReference type="ARBA" id="ARBA00022801"/>
    </source>
</evidence>
<evidence type="ECO:0000256" key="4">
    <source>
        <dbReference type="ARBA" id="ARBA00022729"/>
    </source>
</evidence>
<dbReference type="PANTHER" id="PTHR31776">
    <property type="entry name" value="ALPHA-L-ARABINOFURANOSIDASE 1"/>
    <property type="match status" value="1"/>
</dbReference>
<dbReference type="InterPro" id="IPR003305">
    <property type="entry name" value="CenC_carb-bd"/>
</dbReference>
<dbReference type="SUPFAM" id="SSF49785">
    <property type="entry name" value="Galactose-binding domain-like"/>
    <property type="match status" value="1"/>
</dbReference>
<dbReference type="EMBL" id="AP025739">
    <property type="protein sequence ID" value="BDI28678.1"/>
    <property type="molecule type" value="Genomic_DNA"/>
</dbReference>
<dbReference type="KEGG" id="ccot:CCAX7_007290"/>
<dbReference type="Gene3D" id="2.60.120.260">
    <property type="entry name" value="Galactose-binding domain-like"/>
    <property type="match status" value="1"/>
</dbReference>
<gene>
    <name evidence="7" type="ORF">CCAX7_007290</name>
</gene>
<proteinExistence type="inferred from homology"/>
<dbReference type="Pfam" id="PF06964">
    <property type="entry name" value="Alpha-L-AF_C"/>
    <property type="match status" value="1"/>
</dbReference>
<dbReference type="RefSeq" id="WP_119323433.1">
    <property type="nucleotide sequence ID" value="NZ_AP025739.1"/>
</dbReference>
<dbReference type="EC" id="3.2.1.55" evidence="3"/>
<dbReference type="InterPro" id="IPR010496">
    <property type="entry name" value="AL/BT2_dom"/>
</dbReference>
<dbReference type="OrthoDB" id="9758333at2"/>
<accession>A0A402D1R9</accession>